<dbReference type="PANTHER" id="PTHR47966">
    <property type="entry name" value="BETA-SITE APP-CLEAVING ENZYME, ISOFORM A-RELATED"/>
    <property type="match status" value="1"/>
</dbReference>
<comment type="caution">
    <text evidence="7">The sequence shown here is derived from an EMBL/GenBank/DDBJ whole genome shotgun (WGS) entry which is preliminary data.</text>
</comment>
<dbReference type="GO" id="GO:0006508">
    <property type="term" value="P:proteolysis"/>
    <property type="evidence" value="ECO:0007669"/>
    <property type="project" value="UniProtKB-KW"/>
</dbReference>
<dbReference type="InterPro" id="IPR001461">
    <property type="entry name" value="Aspartic_peptidase_A1"/>
</dbReference>
<dbReference type="Gene3D" id="2.40.70.10">
    <property type="entry name" value="Acid Proteases"/>
    <property type="match status" value="2"/>
</dbReference>
<organism evidence="7 8">
    <name type="scientific">Trichoderma cornu-damae</name>
    <dbReference type="NCBI Taxonomy" id="654480"/>
    <lineage>
        <taxon>Eukaryota</taxon>
        <taxon>Fungi</taxon>
        <taxon>Dikarya</taxon>
        <taxon>Ascomycota</taxon>
        <taxon>Pezizomycotina</taxon>
        <taxon>Sordariomycetes</taxon>
        <taxon>Hypocreomycetidae</taxon>
        <taxon>Hypocreales</taxon>
        <taxon>Hypocreaceae</taxon>
        <taxon>Trichoderma</taxon>
    </lineage>
</organism>
<proteinExistence type="inferred from homology"/>
<dbReference type="Proteomes" id="UP000827724">
    <property type="component" value="Unassembled WGS sequence"/>
</dbReference>
<gene>
    <name evidence="7" type="ORF">Trco_006715</name>
</gene>
<dbReference type="PROSITE" id="PS00141">
    <property type="entry name" value="ASP_PROTEASE"/>
    <property type="match status" value="1"/>
</dbReference>
<dbReference type="GO" id="GO:0004190">
    <property type="term" value="F:aspartic-type endopeptidase activity"/>
    <property type="evidence" value="ECO:0007669"/>
    <property type="project" value="UniProtKB-KW"/>
</dbReference>
<evidence type="ECO:0000256" key="3">
    <source>
        <dbReference type="PIRSR" id="PIRSR601461-1"/>
    </source>
</evidence>
<dbReference type="InterPro" id="IPR034164">
    <property type="entry name" value="Pepsin-like_dom"/>
</dbReference>
<feature type="active site" evidence="3">
    <location>
        <position position="126"/>
    </location>
</feature>
<reference evidence="7" key="1">
    <citation type="submission" date="2021-08" db="EMBL/GenBank/DDBJ databases">
        <title>Chromosome-Level Trichoderma cornu-damae using Hi-C Data.</title>
        <authorList>
            <person name="Kim C.S."/>
        </authorList>
    </citation>
    <scope>NUCLEOTIDE SEQUENCE</scope>
    <source>
        <strain evidence="7">KA19-0412C</strain>
    </source>
</reference>
<dbReference type="InterPro" id="IPR033121">
    <property type="entry name" value="PEPTIDASE_A1"/>
</dbReference>
<keyword evidence="4" id="KW-0645">Protease</keyword>
<dbReference type="InterPro" id="IPR001969">
    <property type="entry name" value="Aspartic_peptidase_AS"/>
</dbReference>
<feature type="chain" id="PRO_5040226450" evidence="5">
    <location>
        <begin position="21"/>
        <end position="452"/>
    </location>
</feature>
<evidence type="ECO:0000256" key="2">
    <source>
        <dbReference type="ARBA" id="ARBA00022750"/>
    </source>
</evidence>
<sequence>MKLVQWAVLVLGGMAVTTSAVGLPQVRRHAPDWDLSKPMNGLAFERAKAVAKPSQDRTTTRFSHLKAIKGRPGQQRSAVSALSRVRGNTPGSVRQSFQNVTAVTDASTQYAIQCGWDGVPVWLLFDTGSSDTWATKMGFECSDGGGDWHSEAACGFAEPYIDGFGHGQIDELHFYLRYGSGERISGPMGYSDISCGGASVSKQQVGLANNTYWHGNNATVGILGLAYPAITSAYYGDVGQEAPWNAMSYTPFLTSAISQGSIDPVFSVALVKNSTGGVIAWGGLPPMDFQFRGFAKTDLIVANLVSQPETAWKYSFYTIVPDGMKWDQTTDTTKYPYIIDTGTTMLYLPPPLAEAIANSFQPRAVYLYQWGTYFAPCDAIPPHFAIIIAGVEFWINPADLIYQGLVDPLTGYCAIGVASGGSGPYILGDVFLQNVVAVFDVGAAEMRFYSRK</sequence>
<dbReference type="PRINTS" id="PR00792">
    <property type="entry name" value="PEPSIN"/>
</dbReference>
<dbReference type="OrthoDB" id="15189at2759"/>
<dbReference type="Pfam" id="PF00026">
    <property type="entry name" value="Asp"/>
    <property type="match status" value="1"/>
</dbReference>
<dbReference type="AlphaFoldDB" id="A0A9P8QLS1"/>
<evidence type="ECO:0000256" key="5">
    <source>
        <dbReference type="SAM" id="SignalP"/>
    </source>
</evidence>
<dbReference type="GO" id="GO:0000324">
    <property type="term" value="C:fungal-type vacuole"/>
    <property type="evidence" value="ECO:0007669"/>
    <property type="project" value="TreeGrafter"/>
</dbReference>
<feature type="signal peptide" evidence="5">
    <location>
        <begin position="1"/>
        <end position="20"/>
    </location>
</feature>
<evidence type="ECO:0000256" key="4">
    <source>
        <dbReference type="RuleBase" id="RU000454"/>
    </source>
</evidence>
<keyword evidence="4" id="KW-0378">Hydrolase</keyword>
<name>A0A9P8QLS1_9HYPO</name>
<keyword evidence="5" id="KW-0732">Signal</keyword>
<dbReference type="EMBL" id="JAIWOZ010000005">
    <property type="protein sequence ID" value="KAH6605008.1"/>
    <property type="molecule type" value="Genomic_DNA"/>
</dbReference>
<keyword evidence="2 4" id="KW-0064">Aspartyl protease</keyword>
<evidence type="ECO:0000313" key="7">
    <source>
        <dbReference type="EMBL" id="KAH6605008.1"/>
    </source>
</evidence>
<keyword evidence="8" id="KW-1185">Reference proteome</keyword>
<dbReference type="InterPro" id="IPR021109">
    <property type="entry name" value="Peptidase_aspartic_dom_sf"/>
</dbReference>
<evidence type="ECO:0000259" key="6">
    <source>
        <dbReference type="PROSITE" id="PS51767"/>
    </source>
</evidence>
<dbReference type="PANTHER" id="PTHR47966:SF47">
    <property type="entry name" value="ENDOPEPTIDASE, PUTATIVE (AFU_ORTHOLOGUE AFUA_3G01220)-RELATED"/>
    <property type="match status" value="1"/>
</dbReference>
<dbReference type="SUPFAM" id="SSF50630">
    <property type="entry name" value="Acid proteases"/>
    <property type="match status" value="1"/>
</dbReference>
<evidence type="ECO:0000313" key="8">
    <source>
        <dbReference type="Proteomes" id="UP000827724"/>
    </source>
</evidence>
<feature type="active site" evidence="3">
    <location>
        <position position="340"/>
    </location>
</feature>
<comment type="similarity">
    <text evidence="1 4">Belongs to the peptidase A1 family.</text>
</comment>
<feature type="domain" description="Peptidase A1" evidence="6">
    <location>
        <begin position="108"/>
        <end position="449"/>
    </location>
</feature>
<evidence type="ECO:0000256" key="1">
    <source>
        <dbReference type="ARBA" id="ARBA00007447"/>
    </source>
</evidence>
<protein>
    <submittedName>
        <fullName evidence="7">Aspartic-type endopeptidase</fullName>
    </submittedName>
</protein>
<accession>A0A9P8QLS1</accession>
<dbReference type="PROSITE" id="PS51767">
    <property type="entry name" value="PEPTIDASE_A1"/>
    <property type="match status" value="1"/>
</dbReference>
<dbReference type="CDD" id="cd05471">
    <property type="entry name" value="pepsin_like"/>
    <property type="match status" value="1"/>
</dbReference>